<feature type="domain" description="N-acetyltransferase" evidence="3">
    <location>
        <begin position="151"/>
        <end position="286"/>
    </location>
</feature>
<evidence type="ECO:0000256" key="1">
    <source>
        <dbReference type="ARBA" id="ARBA00022679"/>
    </source>
</evidence>
<name>A0A4R8CLI9_9ACTN</name>
<dbReference type="GO" id="GO:0016747">
    <property type="term" value="F:acyltransferase activity, transferring groups other than amino-acyl groups"/>
    <property type="evidence" value="ECO:0007669"/>
    <property type="project" value="InterPro"/>
</dbReference>
<dbReference type="PANTHER" id="PTHR43877:SF1">
    <property type="entry name" value="ACETYLTRANSFERASE"/>
    <property type="match status" value="1"/>
</dbReference>
<dbReference type="Gene3D" id="3.40.630.30">
    <property type="match status" value="1"/>
</dbReference>
<evidence type="ECO:0000256" key="2">
    <source>
        <dbReference type="ARBA" id="ARBA00023315"/>
    </source>
</evidence>
<dbReference type="EMBL" id="SODP01000001">
    <property type="protein sequence ID" value="TDW76916.1"/>
    <property type="molecule type" value="Genomic_DNA"/>
</dbReference>
<dbReference type="AlphaFoldDB" id="A0A4R8CLI9"/>
<dbReference type="PROSITE" id="PS51186">
    <property type="entry name" value="GNAT"/>
    <property type="match status" value="2"/>
</dbReference>
<dbReference type="PANTHER" id="PTHR43877">
    <property type="entry name" value="AMINOALKYLPHOSPHONATE N-ACETYLTRANSFERASE-RELATED-RELATED"/>
    <property type="match status" value="1"/>
</dbReference>
<dbReference type="RefSeq" id="WP_134100676.1">
    <property type="nucleotide sequence ID" value="NZ_SODP01000001.1"/>
</dbReference>
<dbReference type="OrthoDB" id="4119890at2"/>
<dbReference type="InterPro" id="IPR000182">
    <property type="entry name" value="GNAT_dom"/>
</dbReference>
<accession>A0A4R8CLI9</accession>
<keyword evidence="5" id="KW-1185">Reference proteome</keyword>
<proteinExistence type="predicted"/>
<dbReference type="Pfam" id="PF13508">
    <property type="entry name" value="Acetyltransf_7"/>
    <property type="match status" value="1"/>
</dbReference>
<dbReference type="CDD" id="cd04301">
    <property type="entry name" value="NAT_SF"/>
    <property type="match status" value="2"/>
</dbReference>
<evidence type="ECO:0000259" key="3">
    <source>
        <dbReference type="PROSITE" id="PS51186"/>
    </source>
</evidence>
<gene>
    <name evidence="4" type="ORF">EV653_2077</name>
</gene>
<comment type="caution">
    <text evidence="4">The sequence shown here is derived from an EMBL/GenBank/DDBJ whole genome shotgun (WGS) entry which is preliminary data.</text>
</comment>
<protein>
    <submittedName>
        <fullName evidence="4">Acetyltransferase (GNAT) family protein</fullName>
    </submittedName>
</protein>
<evidence type="ECO:0000313" key="5">
    <source>
        <dbReference type="Proteomes" id="UP000295146"/>
    </source>
</evidence>
<feature type="domain" description="N-acetyltransferase" evidence="3">
    <location>
        <begin position="1"/>
        <end position="121"/>
    </location>
</feature>
<evidence type="ECO:0000313" key="4">
    <source>
        <dbReference type="EMBL" id="TDW76916.1"/>
    </source>
</evidence>
<organism evidence="4 5">
    <name type="scientific">Kribbella pratensis</name>
    <dbReference type="NCBI Taxonomy" id="2512112"/>
    <lineage>
        <taxon>Bacteria</taxon>
        <taxon>Bacillati</taxon>
        <taxon>Actinomycetota</taxon>
        <taxon>Actinomycetes</taxon>
        <taxon>Propionibacteriales</taxon>
        <taxon>Kribbellaceae</taxon>
        <taxon>Kribbella</taxon>
    </lineage>
</organism>
<dbReference type="InterPro" id="IPR016181">
    <property type="entry name" value="Acyl_CoA_acyltransferase"/>
</dbReference>
<keyword evidence="1" id="KW-0808">Transferase</keyword>
<dbReference type="SUPFAM" id="SSF55729">
    <property type="entry name" value="Acyl-CoA N-acyltransferases (Nat)"/>
    <property type="match status" value="2"/>
</dbReference>
<reference evidence="4 5" key="1">
    <citation type="submission" date="2019-03" db="EMBL/GenBank/DDBJ databases">
        <title>Genomic Encyclopedia of Type Strains, Phase III (KMG-III): the genomes of soil and plant-associated and newly described type strains.</title>
        <authorList>
            <person name="Whitman W."/>
        </authorList>
    </citation>
    <scope>NUCLEOTIDE SEQUENCE [LARGE SCALE GENOMIC DNA]</scope>
    <source>
        <strain evidence="4 5">VKM Ac-2573</strain>
    </source>
</reference>
<dbReference type="InterPro" id="IPR050832">
    <property type="entry name" value="Bact_Acetyltransf"/>
</dbReference>
<sequence>MSIRLIPLTDPDCRPSSRRIAWLAAEDDGTPVGSAFLRLDSRPKYSHLGEFELTVHPAERRRGIGSQLLDAVVAGARDNQVRTLLADVNVESVGDHFLEHHGFEIGLTLIYTRLDLSDTVPDVPEVSGYRLISWDGVVPDELVQSFTDARTGMDDAPMGTISAGPDVWDVERTRHAAQVIAQRGDHLSVVAAVDETGQIVGFTEVVVPGDGKGDGQHYGTAVLPAHRGRGLALWMKAAQIHKTRHRFPDLDGLLTDTVDTNAAMRRTNTRLGYRPGYEVNRRKLDV</sequence>
<dbReference type="Proteomes" id="UP000295146">
    <property type="component" value="Unassembled WGS sequence"/>
</dbReference>
<keyword evidence="2" id="KW-0012">Acyltransferase</keyword>
<dbReference type="Pfam" id="PF00583">
    <property type="entry name" value="Acetyltransf_1"/>
    <property type="match status" value="1"/>
</dbReference>